<dbReference type="OrthoDB" id="9808480at2"/>
<dbReference type="PANTHER" id="PTHR30204:SF98">
    <property type="entry name" value="HTH-TYPE TRANSCRIPTIONAL REGULATOR ADHR"/>
    <property type="match status" value="1"/>
</dbReference>
<proteinExistence type="predicted"/>
<organism evidence="3 4">
    <name type="scientific">Xanthomonas theicola</name>
    <dbReference type="NCBI Taxonomy" id="56464"/>
    <lineage>
        <taxon>Bacteria</taxon>
        <taxon>Pseudomonadati</taxon>
        <taxon>Pseudomonadota</taxon>
        <taxon>Gammaproteobacteria</taxon>
        <taxon>Lysobacterales</taxon>
        <taxon>Lysobacteraceae</taxon>
        <taxon>Xanthomonas</taxon>
    </lineage>
</organism>
<gene>
    <name evidence="3" type="ORF">XthCFBP4691_00055</name>
</gene>
<reference evidence="3 4" key="1">
    <citation type="submission" date="2016-08" db="EMBL/GenBank/DDBJ databases">
        <title>Evolution of the type three secretion system and type three effector repertoires in Xanthomonas.</title>
        <authorList>
            <person name="Merda D."/>
            <person name="Briand M."/>
            <person name="Bosis E."/>
            <person name="Rousseau C."/>
            <person name="Portier P."/>
            <person name="Jacques M.-A."/>
            <person name="Fischer-Le Saux M."/>
        </authorList>
    </citation>
    <scope>NUCLEOTIDE SEQUENCE [LARGE SCALE GENOMIC DNA]</scope>
    <source>
        <strain evidence="3 4">CFBP 4691</strain>
    </source>
</reference>
<dbReference type="GO" id="GO:0003700">
    <property type="term" value="F:DNA-binding transcription factor activity"/>
    <property type="evidence" value="ECO:0007669"/>
    <property type="project" value="InterPro"/>
</dbReference>
<evidence type="ECO:0000313" key="4">
    <source>
        <dbReference type="Proteomes" id="UP000239898"/>
    </source>
</evidence>
<dbReference type="CDD" id="cd01109">
    <property type="entry name" value="HTH_YyaN"/>
    <property type="match status" value="1"/>
</dbReference>
<dbReference type="PROSITE" id="PS00552">
    <property type="entry name" value="HTH_MERR_1"/>
    <property type="match status" value="1"/>
</dbReference>
<dbReference type="RefSeq" id="WP_128418525.1">
    <property type="nucleotide sequence ID" value="NZ_CP049017.1"/>
</dbReference>
<accession>A0A2S6ZM03</accession>
<dbReference type="AlphaFoldDB" id="A0A2S6ZM03"/>
<dbReference type="PROSITE" id="PS50937">
    <property type="entry name" value="HTH_MERR_2"/>
    <property type="match status" value="1"/>
</dbReference>
<dbReference type="Pfam" id="PF13411">
    <property type="entry name" value="MerR_1"/>
    <property type="match status" value="1"/>
</dbReference>
<evidence type="ECO:0000259" key="2">
    <source>
        <dbReference type="PROSITE" id="PS50937"/>
    </source>
</evidence>
<keyword evidence="1" id="KW-0238">DNA-binding</keyword>
<comment type="caution">
    <text evidence="3">The sequence shown here is derived from an EMBL/GenBank/DDBJ whole genome shotgun (WGS) entry which is preliminary data.</text>
</comment>
<dbReference type="InterPro" id="IPR000551">
    <property type="entry name" value="MerR-type_HTH_dom"/>
</dbReference>
<dbReference type="SUPFAM" id="SSF46955">
    <property type="entry name" value="Putative DNA-binding domain"/>
    <property type="match status" value="1"/>
</dbReference>
<evidence type="ECO:0000313" key="3">
    <source>
        <dbReference type="EMBL" id="PPT93312.1"/>
    </source>
</evidence>
<protein>
    <recommendedName>
        <fullName evidence="2">HTH merR-type domain-containing protein</fullName>
    </recommendedName>
</protein>
<dbReference type="EMBL" id="MIGX01000001">
    <property type="protein sequence ID" value="PPT93312.1"/>
    <property type="molecule type" value="Genomic_DNA"/>
</dbReference>
<dbReference type="Proteomes" id="UP000239898">
    <property type="component" value="Unassembled WGS sequence"/>
</dbReference>
<sequence length="131" mass="14936">MKTYAISEVAARLGLSAHALRYYERAGLLDPVTRVAGRRRYAETDLAWIRFIQRLRATGMPMRQIGGYAQLRRQGEASVDARLALLQEHLQRLAVRESELVAHRAALTEKIEVYRRMQRSAVSNSGKGERK</sequence>
<dbReference type="PANTHER" id="PTHR30204">
    <property type="entry name" value="REDOX-CYCLING DRUG-SENSING TRANSCRIPTIONAL ACTIVATOR SOXR"/>
    <property type="match status" value="1"/>
</dbReference>
<feature type="domain" description="HTH merR-type" evidence="2">
    <location>
        <begin position="3"/>
        <end position="71"/>
    </location>
</feature>
<dbReference type="InterPro" id="IPR047057">
    <property type="entry name" value="MerR_fam"/>
</dbReference>
<dbReference type="PRINTS" id="PR00040">
    <property type="entry name" value="HTHMERR"/>
</dbReference>
<dbReference type="SMART" id="SM00422">
    <property type="entry name" value="HTH_MERR"/>
    <property type="match status" value="1"/>
</dbReference>
<dbReference type="GO" id="GO:0003677">
    <property type="term" value="F:DNA binding"/>
    <property type="evidence" value="ECO:0007669"/>
    <property type="project" value="UniProtKB-KW"/>
</dbReference>
<dbReference type="Gene3D" id="1.10.1660.10">
    <property type="match status" value="1"/>
</dbReference>
<dbReference type="InterPro" id="IPR009061">
    <property type="entry name" value="DNA-bd_dom_put_sf"/>
</dbReference>
<keyword evidence="4" id="KW-1185">Reference proteome</keyword>
<evidence type="ECO:0000256" key="1">
    <source>
        <dbReference type="ARBA" id="ARBA00023125"/>
    </source>
</evidence>
<name>A0A2S6ZM03_9XANT</name>